<dbReference type="EMBL" id="SDEE01000900">
    <property type="protein sequence ID" value="RXW13486.1"/>
    <property type="molecule type" value="Genomic_DNA"/>
</dbReference>
<feature type="domain" description="Ribonuclease H1 N-terminal" evidence="3">
    <location>
        <begin position="175"/>
        <end position="216"/>
    </location>
</feature>
<keyword evidence="2" id="KW-0732">Signal</keyword>
<feature type="chain" id="PRO_5020649122" description="Ribonuclease H1 N-terminal domain-containing protein" evidence="2">
    <location>
        <begin position="21"/>
        <end position="231"/>
    </location>
</feature>
<gene>
    <name evidence="4" type="ORF">EST38_g12364</name>
</gene>
<protein>
    <recommendedName>
        <fullName evidence="3">Ribonuclease H1 N-terminal domain-containing protein</fullName>
    </recommendedName>
</protein>
<dbReference type="InterPro" id="IPR037056">
    <property type="entry name" value="RNase_H1_N_sf"/>
</dbReference>
<dbReference type="OrthoDB" id="3270804at2759"/>
<dbReference type="STRING" id="2316362.A0A4Q2D4L4"/>
<accession>A0A4Q2D4L4</accession>
<evidence type="ECO:0000256" key="2">
    <source>
        <dbReference type="SAM" id="SignalP"/>
    </source>
</evidence>
<evidence type="ECO:0000259" key="3">
    <source>
        <dbReference type="Pfam" id="PF01693"/>
    </source>
</evidence>
<comment type="caution">
    <text evidence="4">The sequence shown here is derived from an EMBL/GenBank/DDBJ whole genome shotgun (WGS) entry which is preliminary data.</text>
</comment>
<dbReference type="InterPro" id="IPR009027">
    <property type="entry name" value="Ribosomal_bL9/RNase_H1_N"/>
</dbReference>
<name>A0A4Q2D4L4_9AGAR</name>
<evidence type="ECO:0000313" key="4">
    <source>
        <dbReference type="EMBL" id="RXW13486.1"/>
    </source>
</evidence>
<evidence type="ECO:0000256" key="1">
    <source>
        <dbReference type="SAM" id="MobiDB-lite"/>
    </source>
</evidence>
<proteinExistence type="predicted"/>
<sequence>MLSWCWVFGVVLVVLPFSISSPYEQMRQEEAAKASMTPGEASASASNRPPPRSANSWAVLHAYGQPMSILTGTAPGVAPAKAPVPLPHLNNIIASLNKMQVSDALEASRAEALSPAEPEPEGKGKARAATCERAVLTADGNFAACDSNFAARDVSGFVCAKCNAHNLVRPATNTWYVVTVGRQVGVFQGWHIVQPLVLQVRNACYKKYKSKAKAEQAFAAVLEASIVNTVA</sequence>
<dbReference type="AlphaFoldDB" id="A0A4Q2D4L4"/>
<dbReference type="SUPFAM" id="SSF55658">
    <property type="entry name" value="L9 N-domain-like"/>
    <property type="match status" value="1"/>
</dbReference>
<feature type="signal peptide" evidence="2">
    <location>
        <begin position="1"/>
        <end position="20"/>
    </location>
</feature>
<keyword evidence="5" id="KW-1185">Reference proteome</keyword>
<dbReference type="Pfam" id="PF01693">
    <property type="entry name" value="Cauli_VI"/>
    <property type="match status" value="1"/>
</dbReference>
<dbReference type="InterPro" id="IPR011320">
    <property type="entry name" value="RNase_H1_N"/>
</dbReference>
<dbReference type="Gene3D" id="3.40.970.10">
    <property type="entry name" value="Ribonuclease H1, N-terminal domain"/>
    <property type="match status" value="1"/>
</dbReference>
<evidence type="ECO:0000313" key="5">
    <source>
        <dbReference type="Proteomes" id="UP000290288"/>
    </source>
</evidence>
<organism evidence="4 5">
    <name type="scientific">Candolleomyces aberdarensis</name>
    <dbReference type="NCBI Taxonomy" id="2316362"/>
    <lineage>
        <taxon>Eukaryota</taxon>
        <taxon>Fungi</taxon>
        <taxon>Dikarya</taxon>
        <taxon>Basidiomycota</taxon>
        <taxon>Agaricomycotina</taxon>
        <taxon>Agaricomycetes</taxon>
        <taxon>Agaricomycetidae</taxon>
        <taxon>Agaricales</taxon>
        <taxon>Agaricineae</taxon>
        <taxon>Psathyrellaceae</taxon>
        <taxon>Candolleomyces</taxon>
    </lineage>
</organism>
<dbReference type="Proteomes" id="UP000290288">
    <property type="component" value="Unassembled WGS sequence"/>
</dbReference>
<reference evidence="4 5" key="1">
    <citation type="submission" date="2019-01" db="EMBL/GenBank/DDBJ databases">
        <title>Draft genome sequence of Psathyrella aberdarensis IHI B618.</title>
        <authorList>
            <person name="Buettner E."/>
            <person name="Kellner H."/>
        </authorList>
    </citation>
    <scope>NUCLEOTIDE SEQUENCE [LARGE SCALE GENOMIC DNA]</scope>
    <source>
        <strain evidence="4 5">IHI B618</strain>
    </source>
</reference>
<feature type="region of interest" description="Disordered" evidence="1">
    <location>
        <begin position="30"/>
        <end position="53"/>
    </location>
</feature>